<feature type="signal peptide" evidence="8">
    <location>
        <begin position="1"/>
        <end position="25"/>
    </location>
</feature>
<evidence type="ECO:0000256" key="4">
    <source>
        <dbReference type="ARBA" id="ARBA00022989"/>
    </source>
</evidence>
<gene>
    <name evidence="10" type="ORF">HBR001_LOCUS299</name>
</gene>
<dbReference type="InterPro" id="IPR053937">
    <property type="entry name" value="GOST_TM"/>
</dbReference>
<evidence type="ECO:0000256" key="7">
    <source>
        <dbReference type="SAM" id="Phobius"/>
    </source>
</evidence>
<keyword evidence="11" id="KW-1185">Reference proteome</keyword>
<feature type="transmembrane region" description="Helical" evidence="7">
    <location>
        <begin position="295"/>
        <end position="313"/>
    </location>
</feature>
<keyword evidence="5 7" id="KW-0472">Membrane</keyword>
<feature type="domain" description="GOST seven transmembrane" evidence="9">
    <location>
        <begin position="189"/>
        <end position="435"/>
    </location>
</feature>
<dbReference type="AlphaFoldDB" id="A0AAV0SZK7"/>
<feature type="chain" id="PRO_5043370487" description="GOST seven transmembrane domain-containing protein" evidence="8">
    <location>
        <begin position="26"/>
        <end position="504"/>
    </location>
</feature>
<accession>A0AAV0SZK7</accession>
<dbReference type="PANTHER" id="PTHR21229:SF1">
    <property type="entry name" value="GH17801P"/>
    <property type="match status" value="1"/>
</dbReference>
<dbReference type="GO" id="GO:0016020">
    <property type="term" value="C:membrane"/>
    <property type="evidence" value="ECO:0007669"/>
    <property type="project" value="UniProtKB-SubCell"/>
</dbReference>
<dbReference type="GO" id="GO:0005794">
    <property type="term" value="C:Golgi apparatus"/>
    <property type="evidence" value="ECO:0007669"/>
    <property type="project" value="TreeGrafter"/>
</dbReference>
<proteinExistence type="predicted"/>
<reference evidence="10" key="1">
    <citation type="submission" date="2022-12" db="EMBL/GenBank/DDBJ databases">
        <authorList>
            <person name="Webb A."/>
        </authorList>
    </citation>
    <scope>NUCLEOTIDE SEQUENCE</scope>
    <source>
        <strain evidence="10">Hp1</strain>
    </source>
</reference>
<protein>
    <recommendedName>
        <fullName evidence="9">GOST seven transmembrane domain-containing protein</fullName>
    </recommendedName>
</protein>
<sequence>MPSLVLSSSLLSLLLLGLWLHEATASIYDVKSSYWVPPFQRAEKLFATNQGPILARTGNSSVTVDIRGVNVTQDMTGWRLVVFFYHVDSYADFEAVAGKIELLACSSTDGVKLDGMSNVQRFVFRVDNASAPSVTANVSHVVNYSGWTDTQVFVCADDNRAATETLTFAGTMEIRNPYGLLPAVLYGMLPFSAFLTAGYLMLDVFFAFLLIRHRRQLLSLHWGISLILVMGTAASAVWLFALYRMNETGEPVCCPYPTTFLVAVALDTLVRTLARVILLIVCLGYGIVRSHLSRVEVGVIAFLSLAYFVSGIADEVTRGTSSGADFREKPTAWSFLQLLCNLAFIMWIQYSMERILRDLQHQKQFAKFNMYRWLAWSLAAFIVFFTVLTVVAVCSRLGVFEWDVEWEWMQLVAWPVLNFTVSAAMTFIWRPTQNSSQFAYSMQLPMTDSPGLEMTRKTHGSSSEEDDDDPEVESDSDEEDSRSSVAGKKKTDDNNNDSDDAEGV</sequence>
<organism evidence="10 11">
    <name type="scientific">Hyaloperonospora brassicae</name>
    <name type="common">Brassica downy mildew</name>
    <name type="synonym">Peronospora brassicae</name>
    <dbReference type="NCBI Taxonomy" id="162125"/>
    <lineage>
        <taxon>Eukaryota</taxon>
        <taxon>Sar</taxon>
        <taxon>Stramenopiles</taxon>
        <taxon>Oomycota</taxon>
        <taxon>Peronosporomycetes</taxon>
        <taxon>Peronosporales</taxon>
        <taxon>Peronosporaceae</taxon>
        <taxon>Hyaloperonospora</taxon>
    </lineage>
</organism>
<evidence type="ECO:0000313" key="11">
    <source>
        <dbReference type="Proteomes" id="UP001162031"/>
    </source>
</evidence>
<keyword evidence="2 7" id="KW-0812">Transmembrane</keyword>
<dbReference type="PANTHER" id="PTHR21229">
    <property type="entry name" value="LUNG SEVEN TRANSMEMBRANE RECEPTOR"/>
    <property type="match status" value="1"/>
</dbReference>
<name>A0AAV0SZK7_HYABA</name>
<feature type="transmembrane region" description="Helical" evidence="7">
    <location>
        <begin position="184"/>
        <end position="211"/>
    </location>
</feature>
<feature type="transmembrane region" description="Helical" evidence="7">
    <location>
        <begin position="373"/>
        <end position="399"/>
    </location>
</feature>
<comment type="caution">
    <text evidence="10">The sequence shown here is derived from an EMBL/GenBank/DDBJ whole genome shotgun (WGS) entry which is preliminary data.</text>
</comment>
<feature type="transmembrane region" description="Helical" evidence="7">
    <location>
        <begin position="218"/>
        <end position="240"/>
    </location>
</feature>
<comment type="subcellular location">
    <subcellularLocation>
        <location evidence="1">Membrane</location>
        <topology evidence="1">Multi-pass membrane protein</topology>
    </subcellularLocation>
</comment>
<feature type="transmembrane region" description="Helical" evidence="7">
    <location>
        <begin position="333"/>
        <end position="352"/>
    </location>
</feature>
<feature type="transmembrane region" description="Helical" evidence="7">
    <location>
        <begin position="260"/>
        <end position="288"/>
    </location>
</feature>
<dbReference type="Pfam" id="PF06814">
    <property type="entry name" value="GOST_TM"/>
    <property type="match status" value="1"/>
</dbReference>
<evidence type="ECO:0000256" key="6">
    <source>
        <dbReference type="SAM" id="MobiDB-lite"/>
    </source>
</evidence>
<evidence type="ECO:0000256" key="8">
    <source>
        <dbReference type="SAM" id="SignalP"/>
    </source>
</evidence>
<evidence type="ECO:0000313" key="10">
    <source>
        <dbReference type="EMBL" id="CAI5709556.1"/>
    </source>
</evidence>
<feature type="region of interest" description="Disordered" evidence="6">
    <location>
        <begin position="451"/>
        <end position="504"/>
    </location>
</feature>
<feature type="transmembrane region" description="Helical" evidence="7">
    <location>
        <begin position="411"/>
        <end position="429"/>
    </location>
</feature>
<dbReference type="Proteomes" id="UP001162031">
    <property type="component" value="Unassembled WGS sequence"/>
</dbReference>
<evidence type="ECO:0000256" key="2">
    <source>
        <dbReference type="ARBA" id="ARBA00022692"/>
    </source>
</evidence>
<dbReference type="InterPro" id="IPR009637">
    <property type="entry name" value="GPR107/GPR108-like"/>
</dbReference>
<evidence type="ECO:0000259" key="9">
    <source>
        <dbReference type="Pfam" id="PF06814"/>
    </source>
</evidence>
<evidence type="ECO:0000256" key="5">
    <source>
        <dbReference type="ARBA" id="ARBA00023136"/>
    </source>
</evidence>
<dbReference type="EMBL" id="CANTFL010000034">
    <property type="protein sequence ID" value="CAI5709556.1"/>
    <property type="molecule type" value="Genomic_DNA"/>
</dbReference>
<feature type="compositionally biased region" description="Acidic residues" evidence="6">
    <location>
        <begin position="494"/>
        <end position="504"/>
    </location>
</feature>
<feature type="compositionally biased region" description="Acidic residues" evidence="6">
    <location>
        <begin position="463"/>
        <end position="480"/>
    </location>
</feature>
<evidence type="ECO:0000256" key="1">
    <source>
        <dbReference type="ARBA" id="ARBA00004141"/>
    </source>
</evidence>
<evidence type="ECO:0000256" key="3">
    <source>
        <dbReference type="ARBA" id="ARBA00022729"/>
    </source>
</evidence>
<keyword evidence="3 8" id="KW-0732">Signal</keyword>
<keyword evidence="4 7" id="KW-1133">Transmembrane helix</keyword>